<comment type="caution">
    <text evidence="1">The sequence shown here is derived from an EMBL/GenBank/DDBJ whole genome shotgun (WGS) entry which is preliminary data.</text>
</comment>
<dbReference type="EMBL" id="JANAVB010031215">
    <property type="protein sequence ID" value="KAJ6812386.1"/>
    <property type="molecule type" value="Genomic_DNA"/>
</dbReference>
<sequence>MSNSSFKRTILTTISSTRLQHELEVSTKQAIFVDSNISDTIQTQRNHQDAMRLRVEFKEEMVLA</sequence>
<name>A0AAX6F7R7_IRIPA</name>
<gene>
    <name evidence="1" type="ORF">M6B38_149730</name>
</gene>
<proteinExistence type="predicted"/>
<keyword evidence="2" id="KW-1185">Reference proteome</keyword>
<dbReference type="Proteomes" id="UP001140949">
    <property type="component" value="Unassembled WGS sequence"/>
</dbReference>
<evidence type="ECO:0000313" key="2">
    <source>
        <dbReference type="Proteomes" id="UP001140949"/>
    </source>
</evidence>
<evidence type="ECO:0000313" key="1">
    <source>
        <dbReference type="EMBL" id="KAJ6812386.1"/>
    </source>
</evidence>
<organism evidence="1 2">
    <name type="scientific">Iris pallida</name>
    <name type="common">Sweet iris</name>
    <dbReference type="NCBI Taxonomy" id="29817"/>
    <lineage>
        <taxon>Eukaryota</taxon>
        <taxon>Viridiplantae</taxon>
        <taxon>Streptophyta</taxon>
        <taxon>Embryophyta</taxon>
        <taxon>Tracheophyta</taxon>
        <taxon>Spermatophyta</taxon>
        <taxon>Magnoliopsida</taxon>
        <taxon>Liliopsida</taxon>
        <taxon>Asparagales</taxon>
        <taxon>Iridaceae</taxon>
        <taxon>Iridoideae</taxon>
        <taxon>Irideae</taxon>
        <taxon>Iris</taxon>
    </lineage>
</organism>
<protein>
    <submittedName>
        <fullName evidence="1">NADPH--cytochrome P450 reductase-like</fullName>
    </submittedName>
</protein>
<reference evidence="1" key="1">
    <citation type="journal article" date="2023" name="GigaByte">
        <title>Genome assembly of the bearded iris, Iris pallida Lam.</title>
        <authorList>
            <person name="Bruccoleri R.E."/>
            <person name="Oakeley E.J."/>
            <person name="Faust A.M.E."/>
            <person name="Altorfer M."/>
            <person name="Dessus-Babus S."/>
            <person name="Burckhardt D."/>
            <person name="Oertli M."/>
            <person name="Naumann U."/>
            <person name="Petersen F."/>
            <person name="Wong J."/>
        </authorList>
    </citation>
    <scope>NUCLEOTIDE SEQUENCE</scope>
    <source>
        <strain evidence="1">GSM-AAB239-AS_SAM_17_03QT</strain>
    </source>
</reference>
<accession>A0AAX6F7R7</accession>
<dbReference type="AlphaFoldDB" id="A0AAX6F7R7"/>
<reference evidence="1" key="2">
    <citation type="submission" date="2023-04" db="EMBL/GenBank/DDBJ databases">
        <authorList>
            <person name="Bruccoleri R.E."/>
            <person name="Oakeley E.J."/>
            <person name="Faust A.-M."/>
            <person name="Dessus-Babus S."/>
            <person name="Altorfer M."/>
            <person name="Burckhardt D."/>
            <person name="Oertli M."/>
            <person name="Naumann U."/>
            <person name="Petersen F."/>
            <person name="Wong J."/>
        </authorList>
    </citation>
    <scope>NUCLEOTIDE SEQUENCE</scope>
    <source>
        <strain evidence="1">GSM-AAB239-AS_SAM_17_03QT</strain>
        <tissue evidence="1">Leaf</tissue>
    </source>
</reference>